<keyword evidence="2" id="KW-1185">Reference proteome</keyword>
<dbReference type="EMBL" id="JBBWWR010000021">
    <property type="protein sequence ID" value="KAK8938149.1"/>
    <property type="molecule type" value="Genomic_DNA"/>
</dbReference>
<protein>
    <submittedName>
        <fullName evidence="1">Uncharacterized protein</fullName>
    </submittedName>
</protein>
<name>A0ABR2LDG6_9ASPA</name>
<evidence type="ECO:0000313" key="2">
    <source>
        <dbReference type="Proteomes" id="UP001412067"/>
    </source>
</evidence>
<organism evidence="1 2">
    <name type="scientific">Platanthera guangdongensis</name>
    <dbReference type="NCBI Taxonomy" id="2320717"/>
    <lineage>
        <taxon>Eukaryota</taxon>
        <taxon>Viridiplantae</taxon>
        <taxon>Streptophyta</taxon>
        <taxon>Embryophyta</taxon>
        <taxon>Tracheophyta</taxon>
        <taxon>Spermatophyta</taxon>
        <taxon>Magnoliopsida</taxon>
        <taxon>Liliopsida</taxon>
        <taxon>Asparagales</taxon>
        <taxon>Orchidaceae</taxon>
        <taxon>Orchidoideae</taxon>
        <taxon>Orchideae</taxon>
        <taxon>Orchidinae</taxon>
        <taxon>Platanthera</taxon>
    </lineage>
</organism>
<comment type="caution">
    <text evidence="1">The sequence shown here is derived from an EMBL/GenBank/DDBJ whole genome shotgun (WGS) entry which is preliminary data.</text>
</comment>
<sequence length="91" mass="9647">MDGSFDPTTMARGRLAVLTSHFVGNLAAEHLSPSLAASPVSAQEISQPPGNLGGRLKVTDSRTGKQFDLEISEEGTVKAVDFKLVSQNYSL</sequence>
<reference evidence="1 2" key="1">
    <citation type="journal article" date="2022" name="Nat. Plants">
        <title>Genomes of leafy and leafless Platanthera orchids illuminate the evolution of mycoheterotrophy.</title>
        <authorList>
            <person name="Li M.H."/>
            <person name="Liu K.W."/>
            <person name="Li Z."/>
            <person name="Lu H.C."/>
            <person name="Ye Q.L."/>
            <person name="Zhang D."/>
            <person name="Wang J.Y."/>
            <person name="Li Y.F."/>
            <person name="Zhong Z.M."/>
            <person name="Liu X."/>
            <person name="Yu X."/>
            <person name="Liu D.K."/>
            <person name="Tu X.D."/>
            <person name="Liu B."/>
            <person name="Hao Y."/>
            <person name="Liao X.Y."/>
            <person name="Jiang Y.T."/>
            <person name="Sun W.H."/>
            <person name="Chen J."/>
            <person name="Chen Y.Q."/>
            <person name="Ai Y."/>
            <person name="Zhai J.W."/>
            <person name="Wu S.S."/>
            <person name="Zhou Z."/>
            <person name="Hsiao Y.Y."/>
            <person name="Wu W.L."/>
            <person name="Chen Y.Y."/>
            <person name="Lin Y.F."/>
            <person name="Hsu J.L."/>
            <person name="Li C.Y."/>
            <person name="Wang Z.W."/>
            <person name="Zhao X."/>
            <person name="Zhong W.Y."/>
            <person name="Ma X.K."/>
            <person name="Ma L."/>
            <person name="Huang J."/>
            <person name="Chen G.Z."/>
            <person name="Huang M.Z."/>
            <person name="Huang L."/>
            <person name="Peng D.H."/>
            <person name="Luo Y.B."/>
            <person name="Zou S.Q."/>
            <person name="Chen S.P."/>
            <person name="Lan S."/>
            <person name="Tsai W.C."/>
            <person name="Van de Peer Y."/>
            <person name="Liu Z.J."/>
        </authorList>
    </citation>
    <scope>NUCLEOTIDE SEQUENCE [LARGE SCALE GENOMIC DNA]</scope>
    <source>
        <strain evidence="1">Lor288</strain>
    </source>
</reference>
<gene>
    <name evidence="1" type="ORF">KSP40_PGU017673</name>
</gene>
<proteinExistence type="predicted"/>
<evidence type="ECO:0000313" key="1">
    <source>
        <dbReference type="EMBL" id="KAK8938149.1"/>
    </source>
</evidence>
<accession>A0ABR2LDG6</accession>
<dbReference type="Proteomes" id="UP001412067">
    <property type="component" value="Unassembled WGS sequence"/>
</dbReference>